<gene>
    <name evidence="2" type="ORF">JAAARDRAFT_142256</name>
</gene>
<dbReference type="Proteomes" id="UP000027265">
    <property type="component" value="Unassembled WGS sequence"/>
</dbReference>
<accession>A0A067P5Q1</accession>
<reference evidence="3" key="1">
    <citation type="journal article" date="2014" name="Proc. Natl. Acad. Sci. U.S.A.">
        <title>Extensive sampling of basidiomycete genomes demonstrates inadequacy of the white-rot/brown-rot paradigm for wood decay fungi.</title>
        <authorList>
            <person name="Riley R."/>
            <person name="Salamov A.A."/>
            <person name="Brown D.W."/>
            <person name="Nagy L.G."/>
            <person name="Floudas D."/>
            <person name="Held B.W."/>
            <person name="Levasseur A."/>
            <person name="Lombard V."/>
            <person name="Morin E."/>
            <person name="Otillar R."/>
            <person name="Lindquist E.A."/>
            <person name="Sun H."/>
            <person name="LaButti K.M."/>
            <person name="Schmutz J."/>
            <person name="Jabbour D."/>
            <person name="Luo H."/>
            <person name="Baker S.E."/>
            <person name="Pisabarro A.G."/>
            <person name="Walton J.D."/>
            <person name="Blanchette R.A."/>
            <person name="Henrissat B."/>
            <person name="Martin F."/>
            <person name="Cullen D."/>
            <person name="Hibbett D.S."/>
            <person name="Grigoriev I.V."/>
        </authorList>
    </citation>
    <scope>NUCLEOTIDE SEQUENCE [LARGE SCALE GENOMIC DNA]</scope>
    <source>
        <strain evidence="3">MUCL 33604</strain>
    </source>
</reference>
<dbReference type="SUPFAM" id="SSF140931">
    <property type="entry name" value="Fic-like"/>
    <property type="match status" value="1"/>
</dbReference>
<sequence length="218" mass="24184">MQALNLVNHIAEDPSQLTAKFVRHLHTTCARSCRILPSHDRRSRESIGDISTRLTYANIGVSRATTQKNVQFTGPQAVQYCPFEDVDSELEHITSLAQQWIANWQRNPFAVSAWILLVLSSCCPFEVANGRISRLLASAPLVKSGLPPLCIPSSARVEYFTALSEVSRFLSMNPVLLTSLNVGCTGSKVRRLWSPDSSDFQLFAHCLGWSSGSVQLMY</sequence>
<dbReference type="EMBL" id="KL197763">
    <property type="protein sequence ID" value="KDQ50238.1"/>
    <property type="molecule type" value="Genomic_DNA"/>
</dbReference>
<dbReference type="InterPro" id="IPR003812">
    <property type="entry name" value="Fido"/>
</dbReference>
<proteinExistence type="predicted"/>
<dbReference type="InterPro" id="IPR036597">
    <property type="entry name" value="Fido-like_dom_sf"/>
</dbReference>
<dbReference type="InParanoid" id="A0A067P5Q1"/>
<dbReference type="OrthoDB" id="439046at2759"/>
<dbReference type="AlphaFoldDB" id="A0A067P5Q1"/>
<organism evidence="2 3">
    <name type="scientific">Jaapia argillacea MUCL 33604</name>
    <dbReference type="NCBI Taxonomy" id="933084"/>
    <lineage>
        <taxon>Eukaryota</taxon>
        <taxon>Fungi</taxon>
        <taxon>Dikarya</taxon>
        <taxon>Basidiomycota</taxon>
        <taxon>Agaricomycotina</taxon>
        <taxon>Agaricomycetes</taxon>
        <taxon>Agaricomycetidae</taxon>
        <taxon>Jaapiales</taxon>
        <taxon>Jaapiaceae</taxon>
        <taxon>Jaapia</taxon>
    </lineage>
</organism>
<dbReference type="Gene3D" id="1.10.3290.10">
    <property type="entry name" value="Fido-like domain"/>
    <property type="match status" value="1"/>
</dbReference>
<evidence type="ECO:0000259" key="1">
    <source>
        <dbReference type="PROSITE" id="PS51459"/>
    </source>
</evidence>
<keyword evidence="3" id="KW-1185">Reference proteome</keyword>
<evidence type="ECO:0000313" key="3">
    <source>
        <dbReference type="Proteomes" id="UP000027265"/>
    </source>
</evidence>
<protein>
    <recommendedName>
        <fullName evidence="1">Fido domain-containing protein</fullName>
    </recommendedName>
</protein>
<feature type="domain" description="Fido" evidence="1">
    <location>
        <begin position="17"/>
        <end position="181"/>
    </location>
</feature>
<dbReference type="HOGENOM" id="CLU_1267060_0_0_1"/>
<dbReference type="PROSITE" id="PS51459">
    <property type="entry name" value="FIDO"/>
    <property type="match status" value="1"/>
</dbReference>
<name>A0A067P5Q1_9AGAM</name>
<evidence type="ECO:0000313" key="2">
    <source>
        <dbReference type="EMBL" id="KDQ50238.1"/>
    </source>
</evidence>